<sequence>MLSYLFILLSLITLYFSFEFTLIENAFLTLSPLKIERLNELDVENMEFIKKVHKNKNLYSTTLILDFFSNSLCIVFASLFFYELWGYKRVPIGILLSTIIVIVFGQSLPRALGKINYDRIVSKRAKFIYYSIIIIKPLSIIINYISNSIIKLFTKNKSYKEPLITEDDIKEAMDLGIKEGILNRHESQMIANVFDFKEIYAKDIMTPRTDIIGIDINESYEDIVKKIVENNYSRMPVYDNNLDNIIGIFNVKDFFLMGRNKSILENTEYLKKPFFTFEYKPTSTLFNQMRQNKLSVAIVTDEYGGTEGMITYEDIFEKLVGQISDEYDTIEDEDIVNIAPGKYLIDGAVNIDDINQKFGTELECIEFDSIGGFIIEQIDRFPKLNEVIKIGDMKFTIVRSTSNRIEKLLLQIPVKK</sequence>
<feature type="domain" description="CBS" evidence="10">
    <location>
        <begin position="205"/>
        <end position="265"/>
    </location>
</feature>
<proteinExistence type="inferred from homology"/>
<feature type="transmembrane region" description="Helical" evidence="9">
    <location>
        <begin position="127"/>
        <end position="146"/>
    </location>
</feature>
<feature type="transmembrane region" description="Helical" evidence="9">
    <location>
        <begin position="58"/>
        <end position="82"/>
    </location>
</feature>
<dbReference type="InterPro" id="IPR016169">
    <property type="entry name" value="FAD-bd_PCMH_sub2"/>
</dbReference>
<evidence type="ECO:0000313" key="11">
    <source>
        <dbReference type="EMBL" id="MET3617517.1"/>
    </source>
</evidence>
<keyword evidence="12" id="KW-1185">Reference proteome</keyword>
<dbReference type="InterPro" id="IPR044751">
    <property type="entry name" value="Ion_transp-like_CBS"/>
</dbReference>
<evidence type="ECO:0000256" key="1">
    <source>
        <dbReference type="ARBA" id="ARBA00004141"/>
    </source>
</evidence>
<evidence type="ECO:0000256" key="3">
    <source>
        <dbReference type="ARBA" id="ARBA00022692"/>
    </source>
</evidence>
<evidence type="ECO:0000256" key="5">
    <source>
        <dbReference type="ARBA" id="ARBA00022989"/>
    </source>
</evidence>
<dbReference type="RefSeq" id="WP_354368045.1">
    <property type="nucleotide sequence ID" value="NZ_JBEPMA010000005.1"/>
</dbReference>
<dbReference type="InterPro" id="IPR046342">
    <property type="entry name" value="CBS_dom_sf"/>
</dbReference>
<evidence type="ECO:0000256" key="2">
    <source>
        <dbReference type="ARBA" id="ARBA00006337"/>
    </source>
</evidence>
<gene>
    <name evidence="11" type="ORF">ABID14_001148</name>
</gene>
<feature type="transmembrane region" description="Helical" evidence="9">
    <location>
        <begin position="6"/>
        <end position="28"/>
    </location>
</feature>
<name>A0ABV2J9R6_9FIRM</name>
<protein>
    <submittedName>
        <fullName evidence="11">Hemolysin</fullName>
    </submittedName>
</protein>
<evidence type="ECO:0000256" key="8">
    <source>
        <dbReference type="PROSITE-ProRule" id="PRU00703"/>
    </source>
</evidence>
<dbReference type="Pfam" id="PF03471">
    <property type="entry name" value="CorC_HlyC"/>
    <property type="match status" value="1"/>
</dbReference>
<comment type="caution">
    <text evidence="11">The sequence shown here is derived from an EMBL/GenBank/DDBJ whole genome shotgun (WGS) entry which is preliminary data.</text>
</comment>
<dbReference type="Pfam" id="PF01595">
    <property type="entry name" value="CNNM"/>
    <property type="match status" value="1"/>
</dbReference>
<keyword evidence="3 9" id="KW-0812">Transmembrane</keyword>
<dbReference type="InterPro" id="IPR005170">
    <property type="entry name" value="Transptr-assoc_dom"/>
</dbReference>
<dbReference type="SUPFAM" id="SSF54631">
    <property type="entry name" value="CBS-domain pair"/>
    <property type="match status" value="1"/>
</dbReference>
<dbReference type="InterPro" id="IPR002550">
    <property type="entry name" value="CNNM"/>
</dbReference>
<comment type="similarity">
    <text evidence="2">Belongs to the UPF0053 family.</text>
</comment>
<keyword evidence="6 8" id="KW-0129">CBS domain</keyword>
<dbReference type="Gene3D" id="3.30.465.10">
    <property type="match status" value="1"/>
</dbReference>
<feature type="domain" description="CBS" evidence="10">
    <location>
        <begin position="269"/>
        <end position="326"/>
    </location>
</feature>
<dbReference type="PANTHER" id="PTHR22777:SF17">
    <property type="entry name" value="UPF0053 PROTEIN SLL0260"/>
    <property type="match status" value="1"/>
</dbReference>
<keyword evidence="7 9" id="KW-0472">Membrane</keyword>
<dbReference type="InterPro" id="IPR036318">
    <property type="entry name" value="FAD-bd_PCMH-like_sf"/>
</dbReference>
<dbReference type="SUPFAM" id="SSF56176">
    <property type="entry name" value="FAD-binding/transporter-associated domain-like"/>
    <property type="match status" value="1"/>
</dbReference>
<dbReference type="PANTHER" id="PTHR22777">
    <property type="entry name" value="HEMOLYSIN-RELATED"/>
    <property type="match status" value="1"/>
</dbReference>
<dbReference type="SMART" id="SM01091">
    <property type="entry name" value="CorC_HlyC"/>
    <property type="match status" value="1"/>
</dbReference>
<keyword evidence="5 9" id="KW-1133">Transmembrane helix</keyword>
<comment type="subcellular location">
    <subcellularLocation>
        <location evidence="1">Membrane</location>
        <topology evidence="1">Multi-pass membrane protein</topology>
    </subcellularLocation>
</comment>
<dbReference type="CDD" id="cd04590">
    <property type="entry name" value="CBS_pair_CorC_HlyC_assoc"/>
    <property type="match status" value="1"/>
</dbReference>
<evidence type="ECO:0000256" key="6">
    <source>
        <dbReference type="ARBA" id="ARBA00023122"/>
    </source>
</evidence>
<reference evidence="11 12" key="1">
    <citation type="submission" date="2024-06" db="EMBL/GenBank/DDBJ databases">
        <title>Genomic Encyclopedia of Type Strains, Phase IV (KMG-IV): sequencing the most valuable type-strain genomes for metagenomic binning, comparative biology and taxonomic classification.</title>
        <authorList>
            <person name="Goeker M."/>
        </authorList>
    </citation>
    <scope>NUCLEOTIDE SEQUENCE [LARGE SCALE GENOMIC DNA]</scope>
    <source>
        <strain evidence="11 12">DSM 21460</strain>
    </source>
</reference>
<evidence type="ECO:0000256" key="9">
    <source>
        <dbReference type="SAM" id="Phobius"/>
    </source>
</evidence>
<accession>A0ABV2J9R6</accession>
<dbReference type="PROSITE" id="PS51371">
    <property type="entry name" value="CBS"/>
    <property type="match status" value="2"/>
</dbReference>
<dbReference type="InterPro" id="IPR000644">
    <property type="entry name" value="CBS_dom"/>
</dbReference>
<evidence type="ECO:0000256" key="4">
    <source>
        <dbReference type="ARBA" id="ARBA00022737"/>
    </source>
</evidence>
<organism evidence="11 12">
    <name type="scientific">Peptoniphilus olsenii</name>
    <dbReference type="NCBI Taxonomy" id="411570"/>
    <lineage>
        <taxon>Bacteria</taxon>
        <taxon>Bacillati</taxon>
        <taxon>Bacillota</taxon>
        <taxon>Tissierellia</taxon>
        <taxon>Tissierellales</taxon>
        <taxon>Peptoniphilaceae</taxon>
        <taxon>Peptoniphilus</taxon>
    </lineage>
</organism>
<evidence type="ECO:0000256" key="7">
    <source>
        <dbReference type="ARBA" id="ARBA00023136"/>
    </source>
</evidence>
<evidence type="ECO:0000313" key="12">
    <source>
        <dbReference type="Proteomes" id="UP001549162"/>
    </source>
</evidence>
<dbReference type="Proteomes" id="UP001549162">
    <property type="component" value="Unassembled WGS sequence"/>
</dbReference>
<dbReference type="EMBL" id="JBEPMA010000005">
    <property type="protein sequence ID" value="MET3617517.1"/>
    <property type="molecule type" value="Genomic_DNA"/>
</dbReference>
<keyword evidence="4" id="KW-0677">Repeat</keyword>
<evidence type="ECO:0000259" key="10">
    <source>
        <dbReference type="PROSITE" id="PS51371"/>
    </source>
</evidence>
<dbReference type="Pfam" id="PF00571">
    <property type="entry name" value="CBS"/>
    <property type="match status" value="2"/>
</dbReference>
<feature type="transmembrane region" description="Helical" evidence="9">
    <location>
        <begin position="88"/>
        <end position="106"/>
    </location>
</feature>
<dbReference type="Gene3D" id="3.10.580.10">
    <property type="entry name" value="CBS-domain"/>
    <property type="match status" value="1"/>
</dbReference>